<dbReference type="InterPro" id="IPR025121">
    <property type="entry name" value="GTPase_HflX_N"/>
</dbReference>
<dbReference type="PANTHER" id="PTHR10229">
    <property type="entry name" value="GTP-BINDING PROTEIN HFLX"/>
    <property type="match status" value="1"/>
</dbReference>
<dbReference type="InterPro" id="IPR016496">
    <property type="entry name" value="GTPase_HflX"/>
</dbReference>
<evidence type="ECO:0000313" key="11">
    <source>
        <dbReference type="EMBL" id="SFS40522.1"/>
    </source>
</evidence>
<dbReference type="GO" id="GO:0043022">
    <property type="term" value="F:ribosome binding"/>
    <property type="evidence" value="ECO:0007669"/>
    <property type="project" value="TreeGrafter"/>
</dbReference>
<feature type="binding site" evidence="8">
    <location>
        <position position="213"/>
    </location>
    <ligand>
        <name>Mg(2+)</name>
        <dbReference type="ChEBI" id="CHEBI:18420"/>
    </ligand>
</feature>
<dbReference type="Gene3D" id="3.40.50.11060">
    <property type="entry name" value="GTPase HflX, N-terminal domain"/>
    <property type="match status" value="1"/>
</dbReference>
<dbReference type="Proteomes" id="UP000183209">
    <property type="component" value="Unassembled WGS sequence"/>
</dbReference>
<dbReference type="InterPro" id="IPR030394">
    <property type="entry name" value="G_HFLX_dom"/>
</dbReference>
<dbReference type="NCBIfam" id="TIGR00231">
    <property type="entry name" value="small_GTP"/>
    <property type="match status" value="1"/>
</dbReference>
<evidence type="ECO:0000256" key="9">
    <source>
        <dbReference type="SAM" id="Coils"/>
    </source>
</evidence>
<keyword evidence="5 6" id="KW-0342">GTP-binding</keyword>
<dbReference type="CDD" id="cd01878">
    <property type="entry name" value="HflX"/>
    <property type="match status" value="1"/>
</dbReference>
<feature type="binding site" evidence="7">
    <location>
        <begin position="231"/>
        <end position="235"/>
    </location>
    <ligand>
        <name>GTP</name>
        <dbReference type="ChEBI" id="CHEBI:37565"/>
    </ligand>
</feature>
<feature type="binding site" evidence="8">
    <location>
        <position position="233"/>
    </location>
    <ligand>
        <name>Mg(2+)</name>
        <dbReference type="ChEBI" id="CHEBI:18420"/>
    </ligand>
</feature>
<keyword evidence="1 6" id="KW-0963">Cytoplasm</keyword>
<dbReference type="FunFam" id="3.40.50.300:FF:000955">
    <property type="entry name" value="GTPase HflX"/>
    <property type="match status" value="1"/>
</dbReference>
<feature type="binding site" evidence="7">
    <location>
        <begin position="252"/>
        <end position="255"/>
    </location>
    <ligand>
        <name>GTP</name>
        <dbReference type="ChEBI" id="CHEBI:37565"/>
    </ligand>
</feature>
<comment type="function">
    <text evidence="6">GTPase that associates with the 50S ribosomal subunit and may have a role during protein synthesis or ribosome biogenesis.</text>
</comment>
<protein>
    <recommendedName>
        <fullName evidence="6">GTPase HflX</fullName>
    </recommendedName>
    <alternativeName>
        <fullName evidence="6">GTP-binding protein HflX</fullName>
    </alternativeName>
</protein>
<proteinExistence type="inferred from homology"/>
<dbReference type="FunFam" id="3.40.50.11060:FF:000001">
    <property type="entry name" value="GTPase HflX"/>
    <property type="match status" value="1"/>
</dbReference>
<dbReference type="GO" id="GO:0005525">
    <property type="term" value="F:GTP binding"/>
    <property type="evidence" value="ECO:0007669"/>
    <property type="project" value="UniProtKB-UniRule"/>
</dbReference>
<dbReference type="PANTHER" id="PTHR10229:SF0">
    <property type="entry name" value="GTP-BINDING PROTEIN 6-RELATED"/>
    <property type="match status" value="1"/>
</dbReference>
<dbReference type="PIRSF" id="PIRSF006809">
    <property type="entry name" value="GTP-binding_hflX_prd"/>
    <property type="match status" value="1"/>
</dbReference>
<evidence type="ECO:0000256" key="3">
    <source>
        <dbReference type="ARBA" id="ARBA00022741"/>
    </source>
</evidence>
<dbReference type="Pfam" id="PF16360">
    <property type="entry name" value="GTP-bdg_M"/>
    <property type="match status" value="1"/>
</dbReference>
<dbReference type="PRINTS" id="PR00326">
    <property type="entry name" value="GTP1OBG"/>
</dbReference>
<evidence type="ECO:0000259" key="10">
    <source>
        <dbReference type="PROSITE" id="PS51705"/>
    </source>
</evidence>
<evidence type="ECO:0000256" key="4">
    <source>
        <dbReference type="ARBA" id="ARBA00022842"/>
    </source>
</evidence>
<feature type="coiled-coil region" evidence="9">
    <location>
        <begin position="168"/>
        <end position="195"/>
    </location>
</feature>
<feature type="binding site" evidence="7">
    <location>
        <begin position="363"/>
        <end position="365"/>
    </location>
    <ligand>
        <name>GTP</name>
        <dbReference type="ChEBI" id="CHEBI:37565"/>
    </ligand>
</feature>
<dbReference type="GO" id="GO:0005737">
    <property type="term" value="C:cytoplasm"/>
    <property type="evidence" value="ECO:0007669"/>
    <property type="project" value="UniProtKB-SubCell"/>
</dbReference>
<keyword evidence="2 8" id="KW-0479">Metal-binding</keyword>
<organism evidence="11 12">
    <name type="scientific">Zhouia amylolytica</name>
    <dbReference type="NCBI Taxonomy" id="376730"/>
    <lineage>
        <taxon>Bacteria</taxon>
        <taxon>Pseudomonadati</taxon>
        <taxon>Bacteroidota</taxon>
        <taxon>Flavobacteriia</taxon>
        <taxon>Flavobacteriales</taxon>
        <taxon>Flavobacteriaceae</taxon>
        <taxon>Zhouia</taxon>
    </lineage>
</organism>
<dbReference type="InterPro" id="IPR032305">
    <property type="entry name" value="GTP-bd_M"/>
</dbReference>
<comment type="similarity">
    <text evidence="6">Belongs to the TRAFAC class OBG-HflX-like GTPase superfamily. HflX GTPase family.</text>
</comment>
<gene>
    <name evidence="6" type="primary">hflX</name>
    <name evidence="11" type="ORF">SAMN04487906_0342</name>
</gene>
<comment type="subcellular location">
    <subcellularLocation>
        <location evidence="6">Cytoplasm</location>
    </subcellularLocation>
    <text evidence="6">May associate with membranes.</text>
</comment>
<evidence type="ECO:0000256" key="8">
    <source>
        <dbReference type="PIRSR" id="PIRSR006809-2"/>
    </source>
</evidence>
<feature type="binding site" evidence="7">
    <location>
        <begin position="318"/>
        <end position="321"/>
    </location>
    <ligand>
        <name>GTP</name>
        <dbReference type="ChEBI" id="CHEBI:37565"/>
    </ligand>
</feature>
<dbReference type="GO" id="GO:0003924">
    <property type="term" value="F:GTPase activity"/>
    <property type="evidence" value="ECO:0007669"/>
    <property type="project" value="UniProtKB-UniRule"/>
</dbReference>
<evidence type="ECO:0000256" key="2">
    <source>
        <dbReference type="ARBA" id="ARBA00022723"/>
    </source>
</evidence>
<dbReference type="HAMAP" id="MF_00900">
    <property type="entry name" value="GTPase_HflX"/>
    <property type="match status" value="1"/>
</dbReference>
<dbReference type="InterPro" id="IPR006073">
    <property type="entry name" value="GTP-bd"/>
</dbReference>
<dbReference type="RefSeq" id="WP_038268472.1">
    <property type="nucleotide sequence ID" value="NZ_FPAG01000001.1"/>
</dbReference>
<evidence type="ECO:0000256" key="5">
    <source>
        <dbReference type="ARBA" id="ARBA00023134"/>
    </source>
</evidence>
<dbReference type="InterPro" id="IPR005225">
    <property type="entry name" value="Small_GTP-bd"/>
</dbReference>
<dbReference type="PROSITE" id="PS51705">
    <property type="entry name" value="G_HFLX"/>
    <property type="match status" value="1"/>
</dbReference>
<evidence type="ECO:0000256" key="6">
    <source>
        <dbReference type="HAMAP-Rule" id="MF_00900"/>
    </source>
</evidence>
<dbReference type="InterPro" id="IPR042108">
    <property type="entry name" value="GTPase_HflX_N_sf"/>
</dbReference>
<dbReference type="AlphaFoldDB" id="A0A1I6PJX8"/>
<comment type="cofactor">
    <cofactor evidence="8">
        <name>Mg(2+)</name>
        <dbReference type="ChEBI" id="CHEBI:18420"/>
    </cofactor>
</comment>
<dbReference type="InterPro" id="IPR027417">
    <property type="entry name" value="P-loop_NTPase"/>
</dbReference>
<dbReference type="NCBIfam" id="TIGR03156">
    <property type="entry name" value="GTP_HflX"/>
    <property type="match status" value="1"/>
</dbReference>
<evidence type="ECO:0000256" key="1">
    <source>
        <dbReference type="ARBA" id="ARBA00022490"/>
    </source>
</evidence>
<comment type="subunit">
    <text evidence="6">Monomer. Associates with the 50S ribosomal subunit.</text>
</comment>
<feature type="domain" description="Hflx-type G" evidence="10">
    <location>
        <begin position="200"/>
        <end position="385"/>
    </location>
</feature>
<evidence type="ECO:0000313" key="12">
    <source>
        <dbReference type="Proteomes" id="UP000183209"/>
    </source>
</evidence>
<dbReference type="Gene3D" id="3.40.50.300">
    <property type="entry name" value="P-loop containing nucleotide triphosphate hydrolases"/>
    <property type="match status" value="1"/>
</dbReference>
<accession>A0A1I6PJX8</accession>
<dbReference type="GO" id="GO:0046872">
    <property type="term" value="F:metal ion binding"/>
    <property type="evidence" value="ECO:0007669"/>
    <property type="project" value="UniProtKB-KW"/>
</dbReference>
<keyword evidence="9" id="KW-0175">Coiled coil</keyword>
<evidence type="ECO:0000256" key="7">
    <source>
        <dbReference type="PIRSR" id="PIRSR006809-1"/>
    </source>
</evidence>
<sequence length="406" mass="47015">MLEKKTLDYEKVVLIGVVNQEQDEEKCKEYLDELEFLAYTAGGEVIERFWQKIDTPNPKTFIGTGKMEDVRAFVKTHDIGTVIFDDELSPAQQKNIEKILRCKILDRTSLILDIFAQRAQTSYARTQVELAQYQYLLPRLAGLWTHLERQRGGIGMRGPGETEIETDRRIVRDRIALLKKKLEKIDKQMATQRGNRGSLVRVALVGYTNVGKSTLMNVLSKSEVFAENKLFATLDTTVRKVVIGNLPFLLSDTVGFIRKLPTQLVESFKSTLDEVREADLLLHVVDISHPNFEEHVASVNKVLDEIESADKPTIMVFNKIDAYEHESIDEDDLVTEKTAKHFTLKEWKNTWMGKIGDYALFISALNKENMEEFRKRVYQEVRKIHITRFPYNHFLYPEYDEMEKDL</sequence>
<keyword evidence="4 8" id="KW-0460">Magnesium</keyword>
<name>A0A1I6PJX8_9FLAO</name>
<dbReference type="Pfam" id="PF13167">
    <property type="entry name" value="GTP-bdg_N"/>
    <property type="match status" value="1"/>
</dbReference>
<keyword evidence="3 6" id="KW-0547">Nucleotide-binding</keyword>
<dbReference type="Gene3D" id="6.10.250.2860">
    <property type="match status" value="1"/>
</dbReference>
<reference evidence="11 12" key="1">
    <citation type="submission" date="2016-10" db="EMBL/GenBank/DDBJ databases">
        <authorList>
            <person name="de Groot N.N."/>
        </authorList>
    </citation>
    <scope>NUCLEOTIDE SEQUENCE [LARGE SCALE GENOMIC DNA]</scope>
    <source>
        <strain evidence="11 12">CGMCC 1.6114</strain>
    </source>
</reference>
<dbReference type="OrthoDB" id="9812272at2"/>
<dbReference type="SUPFAM" id="SSF52540">
    <property type="entry name" value="P-loop containing nucleoside triphosphate hydrolases"/>
    <property type="match status" value="1"/>
</dbReference>
<feature type="binding site" evidence="7">
    <location>
        <begin position="206"/>
        <end position="213"/>
    </location>
    <ligand>
        <name>GTP</name>
        <dbReference type="ChEBI" id="CHEBI:37565"/>
    </ligand>
</feature>
<dbReference type="Pfam" id="PF01926">
    <property type="entry name" value="MMR_HSR1"/>
    <property type="match status" value="1"/>
</dbReference>
<dbReference type="EMBL" id="FPAG01000001">
    <property type="protein sequence ID" value="SFS40522.1"/>
    <property type="molecule type" value="Genomic_DNA"/>
</dbReference>